<dbReference type="CDD" id="cd03362">
    <property type="entry name" value="TOPRIM_TopoIA_TopoIII"/>
    <property type="match status" value="1"/>
</dbReference>
<dbReference type="InterPro" id="IPR003601">
    <property type="entry name" value="Topo_IA_2"/>
</dbReference>
<dbReference type="CDD" id="cd00186">
    <property type="entry name" value="TOP1Ac"/>
    <property type="match status" value="1"/>
</dbReference>
<dbReference type="SMART" id="SM00487">
    <property type="entry name" value="DEXDc"/>
    <property type="match status" value="1"/>
</dbReference>
<dbReference type="SUPFAM" id="SSF52540">
    <property type="entry name" value="P-loop containing nucleoside triphosphate hydrolases"/>
    <property type="match status" value="1"/>
</dbReference>
<dbReference type="Gene3D" id="3.40.50.300">
    <property type="entry name" value="P-loop containing nucleotide triphosphate hydrolases"/>
    <property type="match status" value="2"/>
</dbReference>
<evidence type="ECO:0000256" key="9">
    <source>
        <dbReference type="ARBA" id="ARBA00023125"/>
    </source>
</evidence>
<dbReference type="InterPro" id="IPR011545">
    <property type="entry name" value="DEAD/DEAH_box_helicase_dom"/>
</dbReference>
<dbReference type="PANTHER" id="PTHR13710:SF105">
    <property type="entry name" value="ATP-DEPENDENT DNA HELICASE Q1"/>
    <property type="match status" value="1"/>
</dbReference>
<evidence type="ECO:0000259" key="16">
    <source>
        <dbReference type="PROSITE" id="PS50880"/>
    </source>
</evidence>
<keyword evidence="5" id="KW-0347">Helicase</keyword>
<dbReference type="InterPro" id="IPR013824">
    <property type="entry name" value="Topo_IA_cen_sub1"/>
</dbReference>
<dbReference type="InterPro" id="IPR023405">
    <property type="entry name" value="Topo_IA_core_domain"/>
</dbReference>
<feature type="compositionally biased region" description="Polar residues" evidence="15">
    <location>
        <begin position="789"/>
        <end position="800"/>
    </location>
</feature>
<evidence type="ECO:0000256" key="8">
    <source>
        <dbReference type="ARBA" id="ARBA00023029"/>
    </source>
</evidence>
<dbReference type="SMART" id="SM00490">
    <property type="entry name" value="HELICc"/>
    <property type="match status" value="1"/>
</dbReference>
<evidence type="ECO:0000256" key="4">
    <source>
        <dbReference type="ARBA" id="ARBA00022801"/>
    </source>
</evidence>
<keyword evidence="2" id="KW-0479">Metal-binding</keyword>
<dbReference type="InterPro" id="IPR013497">
    <property type="entry name" value="Topo_IA_cen"/>
</dbReference>
<keyword evidence="9" id="KW-0238">DNA-binding</keyword>
<sequence>MTTAVIAEKPSVARDIAAALGVTGRRNGFFEGSGTIVTWAIGHLVALAQPHEIDPAWRRWSLFTLPMLPTRFPLVVIPDTRSQFAVVQRILNDRAVTRVICATDAGREGELIFRYIYEAAGCRKPVSRLWISSLTREAILAGFSRLRSGADFDDLADAARGRSRADWLVGMNLSRAYSLTLDQDISVGRVQTPTLAMLVQRELAIRDFVPEDYREVVARFQPITDATPPAAYEGTWFRPPAPGEADDEPARRRRLPADGVEAKAIVARALAGRAAIASLKAETRKIPPPLLYDLTELQRHANRLYGLSAQKTLDVAQALYERHKLISYPRTDSRHLSTAIAATLADVVAAVGGRYPGLLAPGSGQRPLGRRFVDDARVTDHHAILPTAKSPNEATLTAHEQKIYDLICRRLLAAWHEDYVYSATTVVTTITSADAPEIVDHYESRGTAVQQHGWKVVEVGHGKPAAKTRGKAESRAGEADPGDQALPAGLARGQLQQVLAANILAKQTRPPPRHTEATLLTAMETAGRQLEEKELSDAMRDLGLGTPATRAQIIETLLRREYVVREGKSLAATDKGIHLISVVHPDVKSPAMTGEWEAKLKRMSRGDGDLPTFMAAIESYVSAVVGRVTGIAPLPNPSGPAAAERCPPAASEPPGPPLATEPPRARAGSHTSASDRPGATPPRRPATGDLFDSVPVPRRISAGEQDEVVSATPPRRGATGDLFDSASSPRRISAGEQDEVVSATPPRRGATGDLFDSASSPRRISASDHPDAAPAPPPRRGATGDLFDSASSPRRISPSEQAEAASATSPRRLPANEQDEASVATPPRRRITRDLFDSAPAAPPRRSSADEHDEAASATSPRSQTTGDLFGSASVRSPRRIAASERDEAASATSPRRGATADRFDSATPPGRAPAKGHDEAAPATQPRRGATADLFDSVPPPRRSSASADPDVTPATPPRRGTTNNLSPVPTPTRRDSASDLFEASSATPPHRAAANESDDDLLGLLRSRFDFPGFRPYQEAVCSAATRGRDLLLVMPTGAGKSLCYQLPGIARGGTTLVISPLIALMEDQSTRLSARGFRSERIHSGRGRAESRQVCLDYLAGKLDFLFIAPERLRVPGFPEMLARRTPALIAVDEAHCISQWGHDFRPDYRLLGQRLPALRPAPIIALTATATPTVQDDIVDQLGLRAAKRFIHGFRRTNIAIEVIERNPGERAAAICELLSERARRPAIVYAATRKSAEELARALGPRLAAAYHAGMGNEDRDRVQAAFLAGQREVIVATTAFGMGIDKADVRTIIHAALPGSLEGYYQEIGRAGRDGKAARAVLFHAYVDRKTHEFFHERDYPEPPELERIYARLPKTPADRASLNKKRSRAGREAFERALEKLLIHGGALESGDGQIAKGAATWKAGYAAQREHKQAQLQDMARFAESHGCRMVRLVRHFGDQEDGGEPCGICDACAPDRCIAQEFRAPSASEQVHASRLLAALTKADGQATGRLHRELFPDGDVDRRSFEHLLGGLVAAGLVTLEEASFTKRGKLIPFERATLTAAGKSHDMTAAGLRLPKQTPAKKSKSTTRRRPSRPASAKRKTAKKTAKKTTKRTTAKRTTTARRMRAPVDDSA</sequence>
<organism evidence="20 21">
    <name type="scientific">Nannocystis punicea</name>
    <dbReference type="NCBI Taxonomy" id="2995304"/>
    <lineage>
        <taxon>Bacteria</taxon>
        <taxon>Pseudomonadati</taxon>
        <taxon>Myxococcota</taxon>
        <taxon>Polyangia</taxon>
        <taxon>Nannocystales</taxon>
        <taxon>Nannocystaceae</taxon>
        <taxon>Nannocystis</taxon>
    </lineage>
</organism>
<dbReference type="InterPro" id="IPR005738">
    <property type="entry name" value="TopoIII"/>
</dbReference>
<dbReference type="Pfam" id="PF01751">
    <property type="entry name" value="Toprim"/>
    <property type="match status" value="1"/>
</dbReference>
<name>A0ABY7HAR8_9BACT</name>
<dbReference type="InterPro" id="IPR023406">
    <property type="entry name" value="Topo_IA_AS"/>
</dbReference>
<feature type="compositionally biased region" description="Basic residues" evidence="15">
    <location>
        <begin position="1570"/>
        <end position="1616"/>
    </location>
</feature>
<dbReference type="PROSITE" id="PS51192">
    <property type="entry name" value="HELICASE_ATP_BIND_1"/>
    <property type="match status" value="1"/>
</dbReference>
<dbReference type="InterPro" id="IPR027417">
    <property type="entry name" value="P-loop_NTPase"/>
</dbReference>
<dbReference type="PANTHER" id="PTHR13710">
    <property type="entry name" value="DNA HELICASE RECQ FAMILY MEMBER"/>
    <property type="match status" value="1"/>
</dbReference>
<feature type="domain" description="Helicase C-terminal" evidence="18">
    <location>
        <begin position="1218"/>
        <end position="1356"/>
    </location>
</feature>
<evidence type="ECO:0000256" key="6">
    <source>
        <dbReference type="ARBA" id="ARBA00022840"/>
    </source>
</evidence>
<evidence type="ECO:0000313" key="20">
    <source>
        <dbReference type="EMBL" id="WAS96338.1"/>
    </source>
</evidence>
<feature type="region of interest" description="Disordered" evidence="15">
    <location>
        <begin position="231"/>
        <end position="252"/>
    </location>
</feature>
<gene>
    <name evidence="20" type="ORF">O0S08_09275</name>
</gene>
<dbReference type="Proteomes" id="UP001164459">
    <property type="component" value="Chromosome"/>
</dbReference>
<reference evidence="20" key="1">
    <citation type="submission" date="2022-11" db="EMBL/GenBank/DDBJ databases">
        <title>Minimal conservation of predation-associated metabolite biosynthetic gene clusters underscores biosynthetic potential of Myxococcota including descriptions for ten novel species: Archangium lansinium sp. nov., Myxococcus landrumus sp. nov., Nannocystis bai.</title>
        <authorList>
            <person name="Ahearne A."/>
            <person name="Stevens C."/>
            <person name="Dowd S."/>
        </authorList>
    </citation>
    <scope>NUCLEOTIDE SEQUENCE</scope>
    <source>
        <strain evidence="20">Fl3</strain>
    </source>
</reference>
<evidence type="ECO:0000256" key="5">
    <source>
        <dbReference type="ARBA" id="ARBA00022806"/>
    </source>
</evidence>
<evidence type="ECO:0000256" key="15">
    <source>
        <dbReference type="SAM" id="MobiDB-lite"/>
    </source>
</evidence>
<evidence type="ECO:0000259" key="19">
    <source>
        <dbReference type="PROSITE" id="PS52039"/>
    </source>
</evidence>
<evidence type="ECO:0000256" key="12">
    <source>
        <dbReference type="ARBA" id="ARBA00034808"/>
    </source>
</evidence>
<dbReference type="PROSITE" id="PS00396">
    <property type="entry name" value="TOPO_IA_1"/>
    <property type="match status" value="1"/>
</dbReference>
<feature type="region of interest" description="Disordered" evidence="15">
    <location>
        <begin position="1553"/>
        <end position="1623"/>
    </location>
</feature>
<feature type="domain" description="Toprim" evidence="16">
    <location>
        <begin position="2"/>
        <end position="135"/>
    </location>
</feature>
<evidence type="ECO:0000256" key="3">
    <source>
        <dbReference type="ARBA" id="ARBA00022741"/>
    </source>
</evidence>
<dbReference type="Gene3D" id="2.70.20.10">
    <property type="entry name" value="Topoisomerase I, domain 3"/>
    <property type="match status" value="1"/>
</dbReference>
<evidence type="ECO:0000313" key="21">
    <source>
        <dbReference type="Proteomes" id="UP001164459"/>
    </source>
</evidence>
<keyword evidence="3" id="KW-0547">Nucleotide-binding</keyword>
<dbReference type="Pfam" id="PF00271">
    <property type="entry name" value="Helicase_C"/>
    <property type="match status" value="1"/>
</dbReference>
<dbReference type="PRINTS" id="PR00417">
    <property type="entry name" value="PRTPISMRASEI"/>
</dbReference>
<evidence type="ECO:0000256" key="2">
    <source>
        <dbReference type="ARBA" id="ARBA00022723"/>
    </source>
</evidence>
<dbReference type="InterPro" id="IPR032284">
    <property type="entry name" value="RecQ_Zn-bd"/>
</dbReference>
<dbReference type="SMART" id="SM00436">
    <property type="entry name" value="TOP1Bc"/>
    <property type="match status" value="1"/>
</dbReference>
<dbReference type="InterPro" id="IPR014001">
    <property type="entry name" value="Helicase_ATP-bd"/>
</dbReference>
<dbReference type="InterPro" id="IPR006171">
    <property type="entry name" value="TOPRIM_dom"/>
</dbReference>
<dbReference type="InterPro" id="IPR001650">
    <property type="entry name" value="Helicase_C-like"/>
</dbReference>
<dbReference type="CDD" id="cd17920">
    <property type="entry name" value="DEXHc_RecQ"/>
    <property type="match status" value="1"/>
</dbReference>
<dbReference type="PROSITE" id="PS51194">
    <property type="entry name" value="HELICASE_CTER"/>
    <property type="match status" value="1"/>
</dbReference>
<accession>A0ABY7HAR8</accession>
<evidence type="ECO:0000256" key="11">
    <source>
        <dbReference type="ARBA" id="ARBA00034617"/>
    </source>
</evidence>
<dbReference type="Pfam" id="PF16124">
    <property type="entry name" value="RecQ_Zn_bind"/>
    <property type="match status" value="1"/>
</dbReference>
<dbReference type="SUPFAM" id="SSF56712">
    <property type="entry name" value="Prokaryotic type I DNA topoisomerase"/>
    <property type="match status" value="1"/>
</dbReference>
<dbReference type="InterPro" id="IPR013825">
    <property type="entry name" value="Topo_IA_cen_sub2"/>
</dbReference>
<protein>
    <recommendedName>
        <fullName evidence="13">ATP-dependent DNA helicase RecQ</fullName>
        <ecNumber evidence="12">5.6.2.4</ecNumber>
    </recommendedName>
    <alternativeName>
        <fullName evidence="14">DNA 3'-5' helicase RecQ</fullName>
    </alternativeName>
</protein>
<keyword evidence="7" id="KW-0460">Magnesium</keyword>
<dbReference type="Gene3D" id="1.10.460.10">
    <property type="entry name" value="Topoisomerase I, domain 2"/>
    <property type="match status" value="1"/>
</dbReference>
<dbReference type="PROSITE" id="PS50880">
    <property type="entry name" value="TOPRIM"/>
    <property type="match status" value="1"/>
</dbReference>
<dbReference type="NCBIfam" id="TIGR01056">
    <property type="entry name" value="topB"/>
    <property type="match status" value="1"/>
</dbReference>
<dbReference type="Pfam" id="PF00270">
    <property type="entry name" value="DEAD"/>
    <property type="match status" value="1"/>
</dbReference>
<evidence type="ECO:0000256" key="13">
    <source>
        <dbReference type="ARBA" id="ARBA00044535"/>
    </source>
</evidence>
<feature type="domain" description="Helicase ATP-binding" evidence="17">
    <location>
        <begin position="1024"/>
        <end position="1192"/>
    </location>
</feature>
<dbReference type="InterPro" id="IPR004589">
    <property type="entry name" value="DNA_helicase_ATP-dep_RecQ"/>
</dbReference>
<evidence type="ECO:0000256" key="10">
    <source>
        <dbReference type="ARBA" id="ARBA00023235"/>
    </source>
</evidence>
<dbReference type="RefSeq" id="WP_269038678.1">
    <property type="nucleotide sequence ID" value="NZ_CP114040.1"/>
</dbReference>
<comment type="similarity">
    <text evidence="1">Belongs to the helicase family. RecQ subfamily.</text>
</comment>
<keyword evidence="8" id="KW-0799">Topoisomerase</keyword>
<evidence type="ECO:0000259" key="18">
    <source>
        <dbReference type="PROSITE" id="PS51194"/>
    </source>
</evidence>
<feature type="domain" description="Topo IA-type catalytic" evidence="19">
    <location>
        <begin position="152"/>
        <end position="625"/>
    </location>
</feature>
<keyword evidence="10" id="KW-0413">Isomerase</keyword>
<proteinExistence type="inferred from homology"/>
<keyword evidence="6" id="KW-0067">ATP-binding</keyword>
<dbReference type="EC" id="5.6.2.4" evidence="12"/>
<dbReference type="InterPro" id="IPR003602">
    <property type="entry name" value="Topo_IA_DNA-bd_dom"/>
</dbReference>
<evidence type="ECO:0000256" key="1">
    <source>
        <dbReference type="ARBA" id="ARBA00005446"/>
    </source>
</evidence>
<feature type="region of interest" description="Disordered" evidence="15">
    <location>
        <begin position="636"/>
        <end position="1000"/>
    </location>
</feature>
<dbReference type="SMART" id="SM00437">
    <property type="entry name" value="TOP1Ac"/>
    <property type="match status" value="1"/>
</dbReference>
<dbReference type="Gene3D" id="3.40.50.140">
    <property type="match status" value="1"/>
</dbReference>
<comment type="catalytic activity">
    <reaction evidence="11">
        <text>Couples ATP hydrolysis with the unwinding of duplex DNA by translocating in the 3'-5' direction.</text>
        <dbReference type="EC" id="5.6.2.4"/>
    </reaction>
</comment>
<keyword evidence="21" id="KW-1185">Reference proteome</keyword>
<dbReference type="NCBIfam" id="NF005829">
    <property type="entry name" value="PRK07726.1"/>
    <property type="match status" value="1"/>
</dbReference>
<keyword evidence="4" id="KW-0378">Hydrolase</keyword>
<dbReference type="NCBIfam" id="TIGR00614">
    <property type="entry name" value="recQ_fam"/>
    <property type="match status" value="1"/>
</dbReference>
<evidence type="ECO:0000256" key="14">
    <source>
        <dbReference type="ARBA" id="ARBA00044550"/>
    </source>
</evidence>
<feature type="compositionally biased region" description="Pro residues" evidence="15">
    <location>
        <begin position="650"/>
        <end position="660"/>
    </location>
</feature>
<dbReference type="PROSITE" id="PS52039">
    <property type="entry name" value="TOPO_IA_2"/>
    <property type="match status" value="1"/>
</dbReference>
<dbReference type="EMBL" id="CP114040">
    <property type="protein sequence ID" value="WAS96338.1"/>
    <property type="molecule type" value="Genomic_DNA"/>
</dbReference>
<dbReference type="InterPro" id="IPR034144">
    <property type="entry name" value="TOPRIM_TopoIII"/>
</dbReference>
<evidence type="ECO:0000259" key="17">
    <source>
        <dbReference type="PROSITE" id="PS51192"/>
    </source>
</evidence>
<dbReference type="InterPro" id="IPR013826">
    <property type="entry name" value="Topo_IA_cen_sub3"/>
</dbReference>
<dbReference type="Gene3D" id="1.10.290.10">
    <property type="entry name" value="Topoisomerase I, domain 4"/>
    <property type="match status" value="1"/>
</dbReference>
<evidence type="ECO:0000256" key="7">
    <source>
        <dbReference type="ARBA" id="ARBA00022842"/>
    </source>
</evidence>
<feature type="region of interest" description="Disordered" evidence="15">
    <location>
        <begin position="461"/>
        <end position="485"/>
    </location>
</feature>
<dbReference type="SMART" id="SM00493">
    <property type="entry name" value="TOPRIM"/>
    <property type="match status" value="1"/>
</dbReference>
<dbReference type="Pfam" id="PF01131">
    <property type="entry name" value="Topoisom_bac"/>
    <property type="match status" value="1"/>
</dbReference>